<dbReference type="Proteomes" id="UP000002116">
    <property type="component" value="Segment"/>
</dbReference>
<dbReference type="RefSeq" id="YP_164094.1">
    <property type="nucleotide sequence ID" value="NC_006548.1"/>
</dbReference>
<dbReference type="OrthoDB" id="6559at10239"/>
<protein>
    <submittedName>
        <fullName evidence="1">Uncharacterized protein</fullName>
    </submittedName>
</protein>
<accession>Q5ZQV8</accession>
<dbReference type="InterPro" id="IPR008983">
    <property type="entry name" value="Tumour_necrosis_fac-like_dom"/>
</dbReference>
<evidence type="ECO:0000313" key="2">
    <source>
        <dbReference type="Proteomes" id="UP000002116"/>
    </source>
</evidence>
<dbReference type="Gene3D" id="2.60.120.40">
    <property type="match status" value="1"/>
</dbReference>
<dbReference type="EMBL" id="AF232233">
    <property type="protein sequence ID" value="AAQ13975.1"/>
    <property type="molecule type" value="Genomic_DNA"/>
</dbReference>
<dbReference type="KEGG" id="vg:3192577"/>
<dbReference type="GeneID" id="3192577"/>
<sequence length="266" mass="28327">MTLYMGPNTGLLINGLPGEGHYSDLIRMWRWDDFLRQPVVKGRVATLPTSGQAEGDTYIVTGSGSNQNRLARWWATGASTPIWEYMPPRLGWRVQVANETTPAGQLKTYEFGAGGWAEWTVGPRFEPVAAIAYRSTNLVVPHDTLTDLVFDTEVVDSGGCIDVAASNTLITVPATGVYSLFCAADLSSASPNPGICNLRLAMPSGTVVLLVAAPNVAGAANQMAGSGTAYLTAGTQLKMQIYQSSGAEKTSRAFPHANRFGIARLA</sequence>
<dbReference type="SUPFAM" id="SSF49842">
    <property type="entry name" value="TNF-like"/>
    <property type="match status" value="1"/>
</dbReference>
<reference evidence="1 2" key="1">
    <citation type="journal article" date="2004" name="J. Bacteriol.">
        <title>Complete genomic sequence of bacteriophage B3, a Mu-like phage of Pseudomonas aeruginosa.</title>
        <authorList>
            <person name="Braid M.D."/>
            <person name="Silhavy J.L."/>
            <person name="Kitts C.L."/>
            <person name="Cano R.J."/>
            <person name="Howe M.M."/>
        </authorList>
    </citation>
    <scope>NUCLEOTIDE SEQUENCE</scope>
    <source>
        <strain evidence="1">ATCC15692-B1</strain>
    </source>
</reference>
<evidence type="ECO:0000313" key="1">
    <source>
        <dbReference type="EMBL" id="AAQ13975.1"/>
    </source>
</evidence>
<name>Q5ZQV8_9CAUD</name>
<keyword evidence="2" id="KW-1185">Reference proteome</keyword>
<gene>
    <name evidence="1" type="ORF">B3ORF57</name>
</gene>
<proteinExistence type="predicted"/>
<organism evidence="1 2">
    <name type="scientific">Pseudomonas phage B3</name>
    <dbReference type="NCBI Taxonomy" id="151599"/>
    <lineage>
        <taxon>Viruses</taxon>
        <taxon>Duplodnaviria</taxon>
        <taxon>Heunggongvirae</taxon>
        <taxon>Uroviricota</taxon>
        <taxon>Caudoviricetes</taxon>
        <taxon>Guarnerosvirinae</taxon>
        <taxon>Beetrevirus</taxon>
        <taxon>Beetrevirus B3</taxon>
    </lineage>
</organism>